<feature type="compositionally biased region" description="Acidic residues" evidence="1">
    <location>
        <begin position="95"/>
        <end position="106"/>
    </location>
</feature>
<accession>A0A401W362</accession>
<organism evidence="2 3">
    <name type="scientific">Streptomyces paromomycinus</name>
    <name type="common">Streptomyces rimosus subsp. paromomycinus</name>
    <dbReference type="NCBI Taxonomy" id="92743"/>
    <lineage>
        <taxon>Bacteria</taxon>
        <taxon>Bacillati</taxon>
        <taxon>Actinomycetota</taxon>
        <taxon>Actinomycetes</taxon>
        <taxon>Kitasatosporales</taxon>
        <taxon>Streptomycetaceae</taxon>
        <taxon>Streptomyces</taxon>
    </lineage>
</organism>
<evidence type="ECO:0000313" key="3">
    <source>
        <dbReference type="Proteomes" id="UP000286746"/>
    </source>
</evidence>
<reference evidence="2 3" key="1">
    <citation type="submission" date="2018-11" db="EMBL/GenBank/DDBJ databases">
        <title>Whole genome sequence of Streptomyces paromomycinus NBRC 15454(T).</title>
        <authorList>
            <person name="Komaki H."/>
            <person name="Tamura T."/>
        </authorList>
    </citation>
    <scope>NUCLEOTIDE SEQUENCE [LARGE SCALE GENOMIC DNA]</scope>
    <source>
        <strain evidence="2 3">NBRC 15454</strain>
    </source>
</reference>
<dbReference type="AlphaFoldDB" id="A0A401W362"/>
<sequence length="116" mass="12446">MSTASGLRLLPWSGPNGQRCYVATDGTPGFVSRLADSIEEAQLNIGEELLDHAGRLLDDPKASSGELHFLARRLRGALVDALRVADSRGARIADRDDDDEPDDDLEDSARSTGEPA</sequence>
<evidence type="ECO:0000256" key="1">
    <source>
        <dbReference type="SAM" id="MobiDB-lite"/>
    </source>
</evidence>
<feature type="region of interest" description="Disordered" evidence="1">
    <location>
        <begin position="89"/>
        <end position="116"/>
    </location>
</feature>
<dbReference type="Proteomes" id="UP000286746">
    <property type="component" value="Unassembled WGS sequence"/>
</dbReference>
<evidence type="ECO:0000313" key="2">
    <source>
        <dbReference type="EMBL" id="GCD43744.1"/>
    </source>
</evidence>
<proteinExistence type="predicted"/>
<dbReference type="RefSeq" id="WP_125054790.1">
    <property type="nucleotide sequence ID" value="NZ_BHZD01000001.1"/>
</dbReference>
<comment type="caution">
    <text evidence="2">The sequence shown here is derived from an EMBL/GenBank/DDBJ whole genome shotgun (WGS) entry which is preliminary data.</text>
</comment>
<protein>
    <submittedName>
        <fullName evidence="2">Uncharacterized protein</fullName>
    </submittedName>
</protein>
<keyword evidence="3" id="KW-1185">Reference proteome</keyword>
<dbReference type="EMBL" id="BHZD01000001">
    <property type="protein sequence ID" value="GCD43744.1"/>
    <property type="molecule type" value="Genomic_DNA"/>
</dbReference>
<name>A0A401W362_STREY</name>
<gene>
    <name evidence="2" type="ORF">GKJPGBOP_03426</name>
</gene>